<keyword evidence="3" id="KW-0540">Nuclease</keyword>
<dbReference type="PANTHER" id="PTHR14859">
    <property type="entry name" value="CALCOFLUOR WHITE HYPERSENSITIVE PROTEIN PRECURSOR"/>
    <property type="match status" value="1"/>
</dbReference>
<feature type="domain" description="Endonuclease/exonuclease/phosphatase" evidence="2">
    <location>
        <begin position="24"/>
        <end position="242"/>
    </location>
</feature>
<dbReference type="Gene3D" id="3.60.10.10">
    <property type="entry name" value="Endonuclease/exonuclease/phosphatase"/>
    <property type="match status" value="1"/>
</dbReference>
<keyword evidence="3" id="KW-0378">Hydrolase</keyword>
<dbReference type="AlphaFoldDB" id="A0A1N6E728"/>
<dbReference type="Proteomes" id="UP000185221">
    <property type="component" value="Unassembled WGS sequence"/>
</dbReference>
<protein>
    <submittedName>
        <fullName evidence="3">Metal-dependent hydrolase, endonuclease/exonuclease/phosphatase family</fullName>
    </submittedName>
</protein>
<sequence>MLKIIFTLALLTPIISNAQTLQVMSYNIHHGATREEKLSIREIGEFILKSQVDIVGVQEVDSVCNRSGKQDQMEVLAQITKMHPLFARHFAYDGGAYGLGILSKFPLEEVRNDRILSVRPNGDTSTLAFLSAKVQLASGRTVRFATAHLALDHPTRMTQISQILKYLEGEYPVVLTGDFNTLPDSPEIELLKTRFQLTQSEDDLTFPEKDPTKKIDYIFIDQDFPQKTFKKQVYLGNHLSDHLPIQSEIRFH</sequence>
<dbReference type="GO" id="GO:0004527">
    <property type="term" value="F:exonuclease activity"/>
    <property type="evidence" value="ECO:0007669"/>
    <property type="project" value="UniProtKB-KW"/>
</dbReference>
<keyword evidence="3" id="KW-0269">Exonuclease</keyword>
<dbReference type="GO" id="GO:0006506">
    <property type="term" value="P:GPI anchor biosynthetic process"/>
    <property type="evidence" value="ECO:0007669"/>
    <property type="project" value="TreeGrafter"/>
</dbReference>
<organism evidence="3 4">
    <name type="scientific">Algoriphagus halophilus</name>
    <dbReference type="NCBI Taxonomy" id="226505"/>
    <lineage>
        <taxon>Bacteria</taxon>
        <taxon>Pseudomonadati</taxon>
        <taxon>Bacteroidota</taxon>
        <taxon>Cytophagia</taxon>
        <taxon>Cytophagales</taxon>
        <taxon>Cyclobacteriaceae</taxon>
        <taxon>Algoriphagus</taxon>
    </lineage>
</organism>
<feature type="signal peptide" evidence="1">
    <location>
        <begin position="1"/>
        <end position="18"/>
    </location>
</feature>
<evidence type="ECO:0000313" key="3">
    <source>
        <dbReference type="EMBL" id="SIN78838.1"/>
    </source>
</evidence>
<dbReference type="GO" id="GO:0004519">
    <property type="term" value="F:endonuclease activity"/>
    <property type="evidence" value="ECO:0007669"/>
    <property type="project" value="UniProtKB-KW"/>
</dbReference>
<keyword evidence="3" id="KW-0255">Endonuclease</keyword>
<feature type="chain" id="PRO_5012093930" evidence="1">
    <location>
        <begin position="19"/>
        <end position="252"/>
    </location>
</feature>
<dbReference type="STRING" id="226505.SAMN05444394_1795"/>
<evidence type="ECO:0000259" key="2">
    <source>
        <dbReference type="Pfam" id="PF03372"/>
    </source>
</evidence>
<dbReference type="InterPro" id="IPR051916">
    <property type="entry name" value="GPI-anchor_lipid_remodeler"/>
</dbReference>
<proteinExistence type="predicted"/>
<dbReference type="PANTHER" id="PTHR14859:SF15">
    <property type="entry name" value="ENDONUCLEASE_EXONUCLEASE_PHOSPHATASE DOMAIN-CONTAINING PROTEIN"/>
    <property type="match status" value="1"/>
</dbReference>
<dbReference type="InterPro" id="IPR036691">
    <property type="entry name" value="Endo/exonu/phosph_ase_sf"/>
</dbReference>
<reference evidence="4" key="1">
    <citation type="submission" date="2016-11" db="EMBL/GenBank/DDBJ databases">
        <authorList>
            <person name="Varghese N."/>
            <person name="Submissions S."/>
        </authorList>
    </citation>
    <scope>NUCLEOTIDE SEQUENCE [LARGE SCALE GENOMIC DNA]</scope>
    <source>
        <strain evidence="4">DSM 15292</strain>
    </source>
</reference>
<name>A0A1N6E728_9BACT</name>
<gene>
    <name evidence="3" type="ORF">SAMN05444394_1795</name>
</gene>
<dbReference type="SUPFAM" id="SSF56219">
    <property type="entry name" value="DNase I-like"/>
    <property type="match status" value="1"/>
</dbReference>
<evidence type="ECO:0000256" key="1">
    <source>
        <dbReference type="SAM" id="SignalP"/>
    </source>
</evidence>
<accession>A0A1N6E728</accession>
<evidence type="ECO:0000313" key="4">
    <source>
        <dbReference type="Proteomes" id="UP000185221"/>
    </source>
</evidence>
<keyword evidence="4" id="KW-1185">Reference proteome</keyword>
<dbReference type="OrthoDB" id="5447300at2"/>
<dbReference type="InterPro" id="IPR005135">
    <property type="entry name" value="Endo/exonuclease/phosphatase"/>
</dbReference>
<keyword evidence="1" id="KW-0732">Signal</keyword>
<dbReference type="Pfam" id="PF03372">
    <property type="entry name" value="Exo_endo_phos"/>
    <property type="match status" value="1"/>
</dbReference>
<dbReference type="EMBL" id="FSRC01000001">
    <property type="protein sequence ID" value="SIN78838.1"/>
    <property type="molecule type" value="Genomic_DNA"/>
</dbReference>
<dbReference type="GO" id="GO:0016020">
    <property type="term" value="C:membrane"/>
    <property type="evidence" value="ECO:0007669"/>
    <property type="project" value="GOC"/>
</dbReference>